<dbReference type="SUPFAM" id="SSF53383">
    <property type="entry name" value="PLP-dependent transferases"/>
    <property type="match status" value="1"/>
</dbReference>
<comment type="similarity">
    <text evidence="2 5">Belongs to the DegT/DnrJ/EryC1 family.</text>
</comment>
<evidence type="ECO:0000256" key="2">
    <source>
        <dbReference type="ARBA" id="ARBA00037999"/>
    </source>
</evidence>
<dbReference type="InterPro" id="IPR015421">
    <property type="entry name" value="PyrdxlP-dep_Trfase_major"/>
</dbReference>
<dbReference type="GO" id="GO:0030170">
    <property type="term" value="F:pyridoxal phosphate binding"/>
    <property type="evidence" value="ECO:0007669"/>
    <property type="project" value="TreeGrafter"/>
</dbReference>
<gene>
    <name evidence="6" type="ORF">FNU76_07765</name>
</gene>
<dbReference type="EMBL" id="CP041730">
    <property type="protein sequence ID" value="QDQ26264.1"/>
    <property type="molecule type" value="Genomic_DNA"/>
</dbReference>
<feature type="modified residue" description="N6-(pyridoxal phosphate)lysine" evidence="4">
    <location>
        <position position="190"/>
    </location>
</feature>
<organism evidence="6 7">
    <name type="scientific">Chitinimonas arctica</name>
    <dbReference type="NCBI Taxonomy" id="2594795"/>
    <lineage>
        <taxon>Bacteria</taxon>
        <taxon>Pseudomonadati</taxon>
        <taxon>Pseudomonadota</taxon>
        <taxon>Betaproteobacteria</taxon>
        <taxon>Neisseriales</taxon>
        <taxon>Chitinibacteraceae</taxon>
        <taxon>Chitinimonas</taxon>
    </lineage>
</organism>
<dbReference type="Gene3D" id="3.40.640.10">
    <property type="entry name" value="Type I PLP-dependent aspartate aminotransferase-like (Major domain)"/>
    <property type="match status" value="1"/>
</dbReference>
<evidence type="ECO:0000313" key="7">
    <source>
        <dbReference type="Proteomes" id="UP000317550"/>
    </source>
</evidence>
<dbReference type="KEGG" id="cari:FNU76_07765"/>
<dbReference type="GO" id="GO:0000271">
    <property type="term" value="P:polysaccharide biosynthetic process"/>
    <property type="evidence" value="ECO:0007669"/>
    <property type="project" value="TreeGrafter"/>
</dbReference>
<dbReference type="GO" id="GO:0008483">
    <property type="term" value="F:transaminase activity"/>
    <property type="evidence" value="ECO:0007669"/>
    <property type="project" value="UniProtKB-KW"/>
</dbReference>
<accession>A0A516SDN5</accession>
<dbReference type="PIRSF" id="PIRSF000390">
    <property type="entry name" value="PLP_StrS"/>
    <property type="match status" value="1"/>
</dbReference>
<evidence type="ECO:0000256" key="3">
    <source>
        <dbReference type="PIRSR" id="PIRSR000390-1"/>
    </source>
</evidence>
<proteinExistence type="inferred from homology"/>
<dbReference type="InterPro" id="IPR000653">
    <property type="entry name" value="DegT/StrS_aminotransferase"/>
</dbReference>
<evidence type="ECO:0000256" key="1">
    <source>
        <dbReference type="ARBA" id="ARBA00022898"/>
    </source>
</evidence>
<keyword evidence="1 4" id="KW-0663">Pyridoxal phosphate</keyword>
<dbReference type="Pfam" id="PF01041">
    <property type="entry name" value="DegT_DnrJ_EryC1"/>
    <property type="match status" value="1"/>
</dbReference>
<dbReference type="InterPro" id="IPR015424">
    <property type="entry name" value="PyrdxlP-dep_Trfase"/>
</dbReference>
<reference evidence="7" key="1">
    <citation type="submission" date="2019-07" db="EMBL/GenBank/DDBJ databases">
        <title>Chitinimonas sp. nov., isolated from Ny-Alesund, arctica soil.</title>
        <authorList>
            <person name="Xu Q."/>
            <person name="Peng F."/>
        </authorList>
    </citation>
    <scope>NUCLEOTIDE SEQUENCE [LARGE SCALE GENOMIC DNA]</scope>
    <source>
        <strain evidence="7">R3-44</strain>
    </source>
</reference>
<dbReference type="Proteomes" id="UP000317550">
    <property type="component" value="Chromosome"/>
</dbReference>
<keyword evidence="7" id="KW-1185">Reference proteome</keyword>
<evidence type="ECO:0000256" key="4">
    <source>
        <dbReference type="PIRSR" id="PIRSR000390-2"/>
    </source>
</evidence>
<evidence type="ECO:0000313" key="6">
    <source>
        <dbReference type="EMBL" id="QDQ26264.1"/>
    </source>
</evidence>
<dbReference type="RefSeq" id="WP_144277663.1">
    <property type="nucleotide sequence ID" value="NZ_CP041730.1"/>
</dbReference>
<dbReference type="InterPro" id="IPR015422">
    <property type="entry name" value="PyrdxlP-dep_Trfase_small"/>
</dbReference>
<keyword evidence="6" id="KW-0808">Transferase</keyword>
<dbReference type="AlphaFoldDB" id="A0A516SDN5"/>
<evidence type="ECO:0000256" key="5">
    <source>
        <dbReference type="RuleBase" id="RU004508"/>
    </source>
</evidence>
<dbReference type="FunFam" id="3.40.640.10:FF:000089">
    <property type="entry name" value="Aminotransferase, DegT/DnrJ/EryC1/StrS family"/>
    <property type="match status" value="1"/>
</dbReference>
<dbReference type="Gene3D" id="3.90.1150.10">
    <property type="entry name" value="Aspartate Aminotransferase, domain 1"/>
    <property type="match status" value="1"/>
</dbReference>
<dbReference type="PANTHER" id="PTHR30244:SF36">
    <property type="entry name" value="3-OXO-GLUCOSE-6-PHOSPHATE:GLUTAMATE AMINOTRANSFERASE"/>
    <property type="match status" value="1"/>
</dbReference>
<dbReference type="PANTHER" id="PTHR30244">
    <property type="entry name" value="TRANSAMINASE"/>
    <property type="match status" value="1"/>
</dbReference>
<dbReference type="CDD" id="cd00616">
    <property type="entry name" value="AHBA_syn"/>
    <property type="match status" value="1"/>
</dbReference>
<protein>
    <submittedName>
        <fullName evidence="6">DegT/DnrJ/EryC1/StrS family aminotransferase</fullName>
    </submittedName>
</protein>
<dbReference type="OrthoDB" id="9804264at2"/>
<keyword evidence="6" id="KW-0032">Aminotransferase</keyword>
<feature type="active site" description="Proton acceptor" evidence="3">
    <location>
        <position position="190"/>
    </location>
</feature>
<sequence>MQKPDPIPFLNLQDMHQALLPEFQRQLESVVQNSQLILGPRVGEFEKAFAEYCGAKHCIGVGNGLEALHLVLRGWGVGEGDEVIVPSNTYIATWLAVTYCGATPVPVEPRQDSCNLDPSLLEAAITPRTRAVIAVHLYGRAAEMDAIVAVCRKHGLTLLEDAAQAHGASLDGRRAGNLGDAAGFSFYPGKNLGALGDGGAVTTNDDALAERLRLLRNYGSAKKYENLVTGFNSRLDELQAAFLLCKLPLLDGWNAARSAIAQRYNQGLAGIADLSRPPLGAEGESVWHLYTVRSPQRDALQAHLAQDGISTLVHYPIPPHLQPAYADLGKRSGDYPIAEAIHRETLSLPLYPQLSLTDVDRVCASIRSFFDGQA</sequence>
<name>A0A516SDN5_9NEIS</name>